<evidence type="ECO:0000313" key="2">
    <source>
        <dbReference type="Proteomes" id="UP000011988"/>
    </source>
</evidence>
<dbReference type="PATRIC" id="fig|1218565.3.peg.2880"/>
<name>M6CY60_9LEPT</name>
<evidence type="ECO:0000313" key="1">
    <source>
        <dbReference type="EMBL" id="EMJ93878.1"/>
    </source>
</evidence>
<dbReference type="EMBL" id="ANIK01000062">
    <property type="protein sequence ID" value="EMJ93878.1"/>
    <property type="molecule type" value="Genomic_DNA"/>
</dbReference>
<dbReference type="OrthoDB" id="5181253at2"/>
<organism evidence="1 2">
    <name type="scientific">Leptospira alstonii serovar Sichuan str. 79601</name>
    <dbReference type="NCBI Taxonomy" id="1218565"/>
    <lineage>
        <taxon>Bacteria</taxon>
        <taxon>Pseudomonadati</taxon>
        <taxon>Spirochaetota</taxon>
        <taxon>Spirochaetia</taxon>
        <taxon>Leptospirales</taxon>
        <taxon>Leptospiraceae</taxon>
        <taxon>Leptospira</taxon>
    </lineage>
</organism>
<reference evidence="1 2" key="1">
    <citation type="submission" date="2013-01" db="EMBL/GenBank/DDBJ databases">
        <authorList>
            <person name="Harkins D.M."/>
            <person name="Durkin A.S."/>
            <person name="Brinkac L.M."/>
            <person name="Haft D.H."/>
            <person name="Selengut J.D."/>
            <person name="Sanka R."/>
            <person name="DePew J."/>
            <person name="Purushe J."/>
            <person name="Galloway R.L."/>
            <person name="Vinetz J.M."/>
            <person name="Sutton G.G."/>
            <person name="Nierman W.C."/>
            <person name="Fouts D.E."/>
        </authorList>
    </citation>
    <scope>NUCLEOTIDE SEQUENCE [LARGE SCALE GENOMIC DNA]</scope>
    <source>
        <strain evidence="1 2">79601</strain>
    </source>
</reference>
<comment type="caution">
    <text evidence="1">The sequence shown here is derived from an EMBL/GenBank/DDBJ whole genome shotgun (WGS) entry which is preliminary data.</text>
</comment>
<accession>M6CY60</accession>
<sequence>MTIDKSGEWWIGNNPQDIQEYLVSFSEDEYPITDFRLCKCKCGSEVFQLEADDTEGAARRQCVSCGIDQFICDCKEHWEDTDPETLHCVECNSIQTNVGVGFARYQDKSDGIQWIYVGCRCTNCGILGCFTSWKVGYEPSLHLIDEV</sequence>
<dbReference type="Proteomes" id="UP000011988">
    <property type="component" value="Unassembled WGS sequence"/>
</dbReference>
<dbReference type="AlphaFoldDB" id="M6CY60"/>
<proteinExistence type="predicted"/>
<protein>
    <submittedName>
        <fullName evidence="1">Uncharacterized protein</fullName>
    </submittedName>
</protein>
<gene>
    <name evidence="1" type="ORF">LEP1GSC194_2919</name>
</gene>
<dbReference type="RefSeq" id="WP_017809141.1">
    <property type="nucleotide sequence ID" value="NZ_ANIK01000062.1"/>
</dbReference>